<feature type="transmembrane region" description="Helical" evidence="6">
    <location>
        <begin position="225"/>
        <end position="245"/>
    </location>
</feature>
<dbReference type="CDD" id="cd00082">
    <property type="entry name" value="HisKA"/>
    <property type="match status" value="1"/>
</dbReference>
<dbReference type="InterPro" id="IPR001789">
    <property type="entry name" value="Sig_transdc_resp-reg_receiver"/>
</dbReference>
<proteinExistence type="predicted"/>
<dbReference type="InterPro" id="IPR036890">
    <property type="entry name" value="HATPase_C_sf"/>
</dbReference>
<dbReference type="PROSITE" id="PS50110">
    <property type="entry name" value="RESPONSE_REGULATORY"/>
    <property type="match status" value="1"/>
</dbReference>
<comment type="catalytic activity">
    <reaction evidence="1">
        <text>ATP + protein L-histidine = ADP + protein N-phospho-L-histidine.</text>
        <dbReference type="EC" id="2.7.13.3"/>
    </reaction>
</comment>
<dbReference type="SMART" id="SM00387">
    <property type="entry name" value="HATPase_c"/>
    <property type="match status" value="1"/>
</dbReference>
<dbReference type="GO" id="GO:0008168">
    <property type="term" value="F:methyltransferase activity"/>
    <property type="evidence" value="ECO:0007669"/>
    <property type="project" value="UniProtKB-KW"/>
</dbReference>
<dbReference type="PANTHER" id="PTHR43047">
    <property type="entry name" value="TWO-COMPONENT HISTIDINE PROTEIN KINASE"/>
    <property type="match status" value="1"/>
</dbReference>
<evidence type="ECO:0000256" key="1">
    <source>
        <dbReference type="ARBA" id="ARBA00000085"/>
    </source>
</evidence>
<dbReference type="InterPro" id="IPR036097">
    <property type="entry name" value="HisK_dim/P_sf"/>
</dbReference>
<dbReference type="PANTHER" id="PTHR43047:SF9">
    <property type="entry name" value="HISTIDINE KINASE"/>
    <property type="match status" value="1"/>
</dbReference>
<name>A0A3B0WQT3_9ZZZZ</name>
<dbReference type="InterPro" id="IPR005467">
    <property type="entry name" value="His_kinase_dom"/>
</dbReference>
<dbReference type="GO" id="GO:0009927">
    <property type="term" value="F:histidine phosphotransfer kinase activity"/>
    <property type="evidence" value="ECO:0007669"/>
    <property type="project" value="TreeGrafter"/>
</dbReference>
<feature type="transmembrane region" description="Helical" evidence="6">
    <location>
        <begin position="175"/>
        <end position="194"/>
    </location>
</feature>
<dbReference type="Pfam" id="PF00512">
    <property type="entry name" value="HisKA"/>
    <property type="match status" value="1"/>
</dbReference>
<evidence type="ECO:0000256" key="6">
    <source>
        <dbReference type="SAM" id="Phobius"/>
    </source>
</evidence>
<dbReference type="FunFam" id="3.30.565.10:FF:000049">
    <property type="entry name" value="Two-component sensor histidine kinase"/>
    <property type="match status" value="1"/>
</dbReference>
<feature type="transmembrane region" description="Helical" evidence="6">
    <location>
        <begin position="150"/>
        <end position="169"/>
    </location>
</feature>
<keyword evidence="9" id="KW-0489">Methyltransferase</keyword>
<dbReference type="InterPro" id="IPR003661">
    <property type="entry name" value="HisK_dim/P_dom"/>
</dbReference>
<dbReference type="SUPFAM" id="SSF55874">
    <property type="entry name" value="ATPase domain of HSP90 chaperone/DNA topoisomerase II/histidine kinase"/>
    <property type="match status" value="1"/>
</dbReference>
<sequence>MTAESHSTNLHYYQATCIYYGNLRHDKKSNLLLCSFLKNNNVSSPLIDEVNVKVKNSEALVPDCDDLYSKNITEEQIQHIFSQIPFLVVSGPLFGAAITALLLFDYIEPTQIYIWITLVFVSYSSFLFLWARYKKTGTSIIPAEEWGKKYLILSWISAASWGSASLLLFSDDIFVAQMILAMAVMSGAAAITVATIVYRPVFYTMLCLIVPLTVQFLLVGDTTHYIFALGFFGFTMILFFINASVNQVVEQSFRLRFSNEKLTSELKSKKEIAEESSMAKSNFLAVASHDLRQPLHAHGLFLGELRERLPDGVVINNIVDKLDSSLQVIAELFDSLLDISRLEAGVIETDIQDFFIDDALKPIIDQYRVKAEASGLTLRAVLPHYAINSDRILLSRILRNLLENAVCYTSKGKILLGCRRQDDTLLIQVWDTGCGITKTELKNIFKDYYQIKHKNNQKKFGLGLGLAVVSQLSKLLGHVINVKSVIGRGSVFTIEVPLSEAVNVLNQDTNPDAYNIDGLTGMNVLVIDDDESVRISMSGILDAWKCNVVTGSDGEDAINKLPPGYIPDAILADYQLNDGKTGPQEIKVLNAKFNQDISAAIITGDISSVNIALDMDMNLYPVLQKPVSPAKLCTLLRYIRSKN</sequence>
<dbReference type="InterPro" id="IPR003594">
    <property type="entry name" value="HATPase_dom"/>
</dbReference>
<keyword evidence="5" id="KW-0418">Kinase</keyword>
<keyword evidence="4 9" id="KW-0808">Transferase</keyword>
<feature type="transmembrane region" description="Helical" evidence="6">
    <location>
        <begin position="201"/>
        <end position="219"/>
    </location>
</feature>
<feature type="domain" description="Histidine kinase" evidence="7">
    <location>
        <begin position="286"/>
        <end position="500"/>
    </location>
</feature>
<dbReference type="GO" id="GO:0000155">
    <property type="term" value="F:phosphorelay sensor kinase activity"/>
    <property type="evidence" value="ECO:0007669"/>
    <property type="project" value="InterPro"/>
</dbReference>
<dbReference type="GO" id="GO:0032259">
    <property type="term" value="P:methylation"/>
    <property type="evidence" value="ECO:0007669"/>
    <property type="project" value="UniProtKB-KW"/>
</dbReference>
<evidence type="ECO:0000259" key="7">
    <source>
        <dbReference type="PROSITE" id="PS50109"/>
    </source>
</evidence>
<keyword evidence="6" id="KW-0812">Transmembrane</keyword>
<organism evidence="9">
    <name type="scientific">hydrothermal vent metagenome</name>
    <dbReference type="NCBI Taxonomy" id="652676"/>
    <lineage>
        <taxon>unclassified sequences</taxon>
        <taxon>metagenomes</taxon>
        <taxon>ecological metagenomes</taxon>
    </lineage>
</organism>
<dbReference type="GO" id="GO:0005886">
    <property type="term" value="C:plasma membrane"/>
    <property type="evidence" value="ECO:0007669"/>
    <property type="project" value="TreeGrafter"/>
</dbReference>
<dbReference type="CDD" id="cd00156">
    <property type="entry name" value="REC"/>
    <property type="match status" value="1"/>
</dbReference>
<dbReference type="Gene3D" id="1.10.287.130">
    <property type="match status" value="1"/>
</dbReference>
<evidence type="ECO:0000256" key="5">
    <source>
        <dbReference type="ARBA" id="ARBA00022777"/>
    </source>
</evidence>
<evidence type="ECO:0000313" key="9">
    <source>
        <dbReference type="EMBL" id="VAW54990.1"/>
    </source>
</evidence>
<dbReference type="PROSITE" id="PS50109">
    <property type="entry name" value="HIS_KIN"/>
    <property type="match status" value="1"/>
</dbReference>
<dbReference type="Pfam" id="PF00072">
    <property type="entry name" value="Response_reg"/>
    <property type="match status" value="1"/>
</dbReference>
<dbReference type="InterPro" id="IPR004358">
    <property type="entry name" value="Sig_transdc_His_kin-like_C"/>
</dbReference>
<accession>A0A3B0WQT3</accession>
<dbReference type="SMART" id="SM00388">
    <property type="entry name" value="HisKA"/>
    <property type="match status" value="1"/>
</dbReference>
<evidence type="ECO:0000256" key="2">
    <source>
        <dbReference type="ARBA" id="ARBA00012438"/>
    </source>
</evidence>
<evidence type="ECO:0000256" key="3">
    <source>
        <dbReference type="ARBA" id="ARBA00022553"/>
    </source>
</evidence>
<keyword evidence="6" id="KW-0472">Membrane</keyword>
<feature type="domain" description="Response regulatory" evidence="8">
    <location>
        <begin position="523"/>
        <end position="640"/>
    </location>
</feature>
<dbReference type="SMART" id="SM00448">
    <property type="entry name" value="REC"/>
    <property type="match status" value="1"/>
</dbReference>
<dbReference type="SUPFAM" id="SSF47384">
    <property type="entry name" value="Homodimeric domain of signal transducing histidine kinase"/>
    <property type="match status" value="1"/>
</dbReference>
<dbReference type="SUPFAM" id="SSF52172">
    <property type="entry name" value="CheY-like"/>
    <property type="match status" value="1"/>
</dbReference>
<reference evidence="9" key="1">
    <citation type="submission" date="2018-06" db="EMBL/GenBank/DDBJ databases">
        <authorList>
            <person name="Zhirakovskaya E."/>
        </authorList>
    </citation>
    <scope>NUCLEOTIDE SEQUENCE</scope>
</reference>
<feature type="transmembrane region" description="Helical" evidence="6">
    <location>
        <begin position="112"/>
        <end position="130"/>
    </location>
</feature>
<feature type="transmembrane region" description="Helical" evidence="6">
    <location>
        <begin position="86"/>
        <end position="106"/>
    </location>
</feature>
<protein>
    <recommendedName>
        <fullName evidence="2">histidine kinase</fullName>
        <ecNumber evidence="2">2.7.13.3</ecNumber>
    </recommendedName>
</protein>
<dbReference type="EC" id="2.7.13.3" evidence="2"/>
<evidence type="ECO:0000259" key="8">
    <source>
        <dbReference type="PROSITE" id="PS50110"/>
    </source>
</evidence>
<dbReference type="EMBL" id="UOFE01000045">
    <property type="protein sequence ID" value="VAW54990.1"/>
    <property type="molecule type" value="Genomic_DNA"/>
</dbReference>
<dbReference type="InterPro" id="IPR011006">
    <property type="entry name" value="CheY-like_superfamily"/>
</dbReference>
<gene>
    <name evidence="9" type="ORF">MNBD_GAMMA05-1693</name>
</gene>
<dbReference type="PRINTS" id="PR00344">
    <property type="entry name" value="BCTRLSENSOR"/>
</dbReference>
<dbReference type="Gene3D" id="3.30.565.10">
    <property type="entry name" value="Histidine kinase-like ATPase, C-terminal domain"/>
    <property type="match status" value="1"/>
</dbReference>
<evidence type="ECO:0000256" key="4">
    <source>
        <dbReference type="ARBA" id="ARBA00022679"/>
    </source>
</evidence>
<keyword evidence="6" id="KW-1133">Transmembrane helix</keyword>
<dbReference type="Gene3D" id="3.40.50.2300">
    <property type="match status" value="1"/>
</dbReference>
<dbReference type="Pfam" id="PF02518">
    <property type="entry name" value="HATPase_c"/>
    <property type="match status" value="1"/>
</dbReference>
<dbReference type="AlphaFoldDB" id="A0A3B0WQT3"/>
<keyword evidence="3" id="KW-0597">Phosphoprotein</keyword>